<feature type="transmembrane region" description="Helical" evidence="7">
    <location>
        <begin position="406"/>
        <end position="432"/>
    </location>
</feature>
<reference evidence="10" key="1">
    <citation type="journal article" date="2019" name="Int. J. Syst. Evol. Microbiol.">
        <title>The Global Catalogue of Microorganisms (GCM) 10K type strain sequencing project: providing services to taxonomists for standard genome sequencing and annotation.</title>
        <authorList>
            <consortium name="The Broad Institute Genomics Platform"/>
            <consortium name="The Broad Institute Genome Sequencing Center for Infectious Disease"/>
            <person name="Wu L."/>
            <person name="Ma J."/>
        </authorList>
    </citation>
    <scope>NUCLEOTIDE SEQUENCE [LARGE SCALE GENOMIC DNA]</scope>
    <source>
        <strain evidence="10">IBRC-M 10703</strain>
    </source>
</reference>
<keyword evidence="5 7" id="KW-1133">Transmembrane helix</keyword>
<dbReference type="PANTHER" id="PTHR33362:SF5">
    <property type="entry name" value="C4-DICARBOXYLATE TRAP TRANSPORTER LARGE PERMEASE PROTEIN DCTM"/>
    <property type="match status" value="1"/>
</dbReference>
<proteinExistence type="predicted"/>
<evidence type="ECO:0000256" key="3">
    <source>
        <dbReference type="ARBA" id="ARBA00022519"/>
    </source>
</evidence>
<evidence type="ECO:0000256" key="7">
    <source>
        <dbReference type="SAM" id="Phobius"/>
    </source>
</evidence>
<dbReference type="InterPro" id="IPR010656">
    <property type="entry name" value="DctM"/>
</dbReference>
<feature type="transmembrane region" description="Helical" evidence="7">
    <location>
        <begin position="252"/>
        <end position="270"/>
    </location>
</feature>
<gene>
    <name evidence="9" type="ORF">ACFOUV_09715</name>
</gene>
<feature type="transmembrane region" description="Helical" evidence="7">
    <location>
        <begin position="282"/>
        <end position="304"/>
    </location>
</feature>
<feature type="transmembrane region" description="Helical" evidence="7">
    <location>
        <begin position="324"/>
        <end position="353"/>
    </location>
</feature>
<keyword evidence="10" id="KW-1185">Reference proteome</keyword>
<dbReference type="RefSeq" id="WP_379496560.1">
    <property type="nucleotide sequence ID" value="NZ_JBHSAO010000006.1"/>
</dbReference>
<dbReference type="Pfam" id="PF06808">
    <property type="entry name" value="DctM"/>
    <property type="match status" value="1"/>
</dbReference>
<evidence type="ECO:0000313" key="10">
    <source>
        <dbReference type="Proteomes" id="UP001595772"/>
    </source>
</evidence>
<accession>A0ABV8GYR2</accession>
<feature type="domain" description="TRAP C4-dicarboxylate transport system permease DctM subunit" evidence="8">
    <location>
        <begin position="11"/>
        <end position="426"/>
    </location>
</feature>
<organism evidence="9 10">
    <name type="scientific">Oceanobacillus longus</name>
    <dbReference type="NCBI Taxonomy" id="930120"/>
    <lineage>
        <taxon>Bacteria</taxon>
        <taxon>Bacillati</taxon>
        <taxon>Bacillota</taxon>
        <taxon>Bacilli</taxon>
        <taxon>Bacillales</taxon>
        <taxon>Bacillaceae</taxon>
        <taxon>Oceanobacillus</taxon>
    </lineage>
</organism>
<feature type="transmembrane region" description="Helical" evidence="7">
    <location>
        <begin position="6"/>
        <end position="39"/>
    </location>
</feature>
<dbReference type="Proteomes" id="UP001595772">
    <property type="component" value="Unassembled WGS sequence"/>
</dbReference>
<evidence type="ECO:0000256" key="6">
    <source>
        <dbReference type="ARBA" id="ARBA00023136"/>
    </source>
</evidence>
<keyword evidence="3" id="KW-0997">Cell inner membrane</keyword>
<name>A0ABV8GYR2_9BACI</name>
<evidence type="ECO:0000259" key="8">
    <source>
        <dbReference type="Pfam" id="PF06808"/>
    </source>
</evidence>
<evidence type="ECO:0000256" key="1">
    <source>
        <dbReference type="ARBA" id="ARBA00004429"/>
    </source>
</evidence>
<dbReference type="EMBL" id="JBHSAO010000006">
    <property type="protein sequence ID" value="MFC4024071.1"/>
    <property type="molecule type" value="Genomic_DNA"/>
</dbReference>
<evidence type="ECO:0000313" key="9">
    <source>
        <dbReference type="EMBL" id="MFC4024071.1"/>
    </source>
</evidence>
<dbReference type="PIRSF" id="PIRSF006066">
    <property type="entry name" value="HI0050"/>
    <property type="match status" value="1"/>
</dbReference>
<keyword evidence="4 7" id="KW-0812">Transmembrane</keyword>
<protein>
    <submittedName>
        <fullName evidence="9">TRAP transporter large permease</fullName>
    </submittedName>
</protein>
<evidence type="ECO:0000256" key="2">
    <source>
        <dbReference type="ARBA" id="ARBA00022475"/>
    </source>
</evidence>
<feature type="transmembrane region" description="Helical" evidence="7">
    <location>
        <begin position="223"/>
        <end position="246"/>
    </location>
</feature>
<keyword evidence="6 7" id="KW-0472">Membrane</keyword>
<keyword evidence="2" id="KW-1003">Cell membrane</keyword>
<feature type="transmembrane region" description="Helical" evidence="7">
    <location>
        <begin position="180"/>
        <end position="202"/>
    </location>
</feature>
<sequence>MADIVLVPIILILFFLLLLAGLYIHSVLLGVGVIGLLLIDQGNLLNGLLGSDPFNSIANYTLTTIPLFVLMAQFVLNAGIVKDLFTIVYNISIGRKGTLGALTLVVGGLLGAVSGSGTATSASMGQVAVPELRNYGYNQNLAGAVAAAAGSLSGIIPPSLILILFGVFSETPIGDLFMGAIIPGIIMTLCFMIAMVFLLNRTTPPERKKEKIKFTRREITKRAIITSLGASLFIAFVIFGGIYSGFVTPTEAAALGAFGGFIAAIILGKVNKEFMINSIRETVNVTGMVIIIFIGAKILSRFVSVSLLPRKLVESLGSLIEYPITILIIISLVYFILFMFIEGGAVILMTLPVLLPIIEMIDINLIWFGVFVGVLCTLGLLTPPVGLSVFAVGGVTRIPLDGIFKYSLVFAGFSGLVLIVLMVVFPQLVLWLPNTM</sequence>
<dbReference type="InterPro" id="IPR004681">
    <property type="entry name" value="TRAP_DctM"/>
</dbReference>
<feature type="transmembrane region" description="Helical" evidence="7">
    <location>
        <begin position="141"/>
        <end position="168"/>
    </location>
</feature>
<evidence type="ECO:0000256" key="4">
    <source>
        <dbReference type="ARBA" id="ARBA00022692"/>
    </source>
</evidence>
<feature type="transmembrane region" description="Helical" evidence="7">
    <location>
        <begin position="365"/>
        <end position="386"/>
    </location>
</feature>
<dbReference type="PANTHER" id="PTHR33362">
    <property type="entry name" value="SIALIC ACID TRAP TRANSPORTER PERMEASE PROTEIN SIAT-RELATED"/>
    <property type="match status" value="1"/>
</dbReference>
<comment type="caution">
    <text evidence="9">The sequence shown here is derived from an EMBL/GenBank/DDBJ whole genome shotgun (WGS) entry which is preliminary data.</text>
</comment>
<comment type="subcellular location">
    <subcellularLocation>
        <location evidence="1">Cell inner membrane</location>
        <topology evidence="1">Multi-pass membrane protein</topology>
    </subcellularLocation>
</comment>
<feature type="transmembrane region" description="Helical" evidence="7">
    <location>
        <begin position="60"/>
        <end position="81"/>
    </location>
</feature>
<evidence type="ECO:0000256" key="5">
    <source>
        <dbReference type="ARBA" id="ARBA00022989"/>
    </source>
</evidence>